<protein>
    <submittedName>
        <fullName evidence="4">Lateral signaling target protein 2 homolog</fullName>
    </submittedName>
</protein>
<accession>A0A6P3XAK8</accession>
<dbReference type="Pfam" id="PF16051">
    <property type="entry name" value="DUF4797"/>
    <property type="match status" value="1"/>
</dbReference>
<feature type="domain" description="DUF4797" evidence="2">
    <location>
        <begin position="180"/>
        <end position="210"/>
    </location>
</feature>
<reference evidence="4" key="1">
    <citation type="submission" date="2025-08" db="UniProtKB">
        <authorList>
            <consortium name="RefSeq"/>
        </authorList>
    </citation>
    <scope>IDENTIFICATION</scope>
</reference>
<dbReference type="AlphaFoldDB" id="A0A6P3XAK8"/>
<dbReference type="GeneID" id="106744791"/>
<dbReference type="InterPro" id="IPR032050">
    <property type="entry name" value="DUF4797"/>
</dbReference>
<keyword evidence="3" id="KW-1185">Reference proteome</keyword>
<sequence length="213" mass="24705">MEDLTHRLTELSEHYQHRLRQHYHYHHFRHHRGTTPVCEFGDDECSTDSGCSSSGSISSGERLFCQSSDERPDRLVRSPRSHCYQKQLRTTYRSTRSQDRGVQRSLERTWSPKDMRSLPRDGVSRLSYSSSPSYAHSSSDSESLKRSSTTETLRRAFESLKIISSKRDAAKEKKHVKKSPKRILRSPIPYIYVRGLSGLPTQRVPRNGLQQRL</sequence>
<name>A0A6P3XAK8_DINQU</name>
<evidence type="ECO:0000259" key="2">
    <source>
        <dbReference type="Pfam" id="PF16051"/>
    </source>
</evidence>
<dbReference type="OrthoDB" id="8197399at2759"/>
<feature type="compositionally biased region" description="Low complexity" evidence="1">
    <location>
        <begin position="124"/>
        <end position="141"/>
    </location>
</feature>
<dbReference type="Proteomes" id="UP000515204">
    <property type="component" value="Unplaced"/>
</dbReference>
<feature type="region of interest" description="Disordered" evidence="1">
    <location>
        <begin position="89"/>
        <end position="150"/>
    </location>
</feature>
<gene>
    <name evidence="4" type="primary">LOC106744791</name>
</gene>
<evidence type="ECO:0000313" key="3">
    <source>
        <dbReference type="Proteomes" id="UP000515204"/>
    </source>
</evidence>
<organism evidence="3 4">
    <name type="scientific">Dinoponera quadriceps</name>
    <name type="common">South American ant</name>
    <dbReference type="NCBI Taxonomy" id="609295"/>
    <lineage>
        <taxon>Eukaryota</taxon>
        <taxon>Metazoa</taxon>
        <taxon>Ecdysozoa</taxon>
        <taxon>Arthropoda</taxon>
        <taxon>Hexapoda</taxon>
        <taxon>Insecta</taxon>
        <taxon>Pterygota</taxon>
        <taxon>Neoptera</taxon>
        <taxon>Endopterygota</taxon>
        <taxon>Hymenoptera</taxon>
        <taxon>Apocrita</taxon>
        <taxon>Aculeata</taxon>
        <taxon>Formicoidea</taxon>
        <taxon>Formicidae</taxon>
        <taxon>Ponerinae</taxon>
        <taxon>Ponerini</taxon>
        <taxon>Dinoponera</taxon>
    </lineage>
</organism>
<evidence type="ECO:0000313" key="4">
    <source>
        <dbReference type="RefSeq" id="XP_014475315.1"/>
    </source>
</evidence>
<dbReference type="KEGG" id="dqu:106744791"/>
<evidence type="ECO:0000256" key="1">
    <source>
        <dbReference type="SAM" id="MobiDB-lite"/>
    </source>
</evidence>
<feature type="compositionally biased region" description="Basic and acidic residues" evidence="1">
    <location>
        <begin position="96"/>
        <end position="123"/>
    </location>
</feature>
<proteinExistence type="predicted"/>
<dbReference type="RefSeq" id="XP_014475315.1">
    <property type="nucleotide sequence ID" value="XM_014619829.1"/>
</dbReference>